<dbReference type="Pfam" id="PF00573">
    <property type="entry name" value="Ribosomal_L4"/>
    <property type="match status" value="1"/>
</dbReference>
<keyword evidence="2" id="KW-0689">Ribosomal protein</keyword>
<dbReference type="GO" id="GO:0006412">
    <property type="term" value="P:translation"/>
    <property type="evidence" value="ECO:0007669"/>
    <property type="project" value="InterPro"/>
</dbReference>
<reference evidence="5" key="1">
    <citation type="submission" date="2018-05" db="EMBL/GenBank/DDBJ databases">
        <authorList>
            <person name="Lanie J.A."/>
            <person name="Ng W.-L."/>
            <person name="Kazmierczak K.M."/>
            <person name="Andrzejewski T.M."/>
            <person name="Davidsen T.M."/>
            <person name="Wayne K.J."/>
            <person name="Tettelin H."/>
            <person name="Glass J.I."/>
            <person name="Rusch D."/>
            <person name="Podicherti R."/>
            <person name="Tsui H.-C.T."/>
            <person name="Winkler M.E."/>
        </authorList>
    </citation>
    <scope>NUCLEOTIDE SEQUENCE</scope>
</reference>
<proteinExistence type="inferred from homology"/>
<keyword evidence="3" id="KW-0687">Ribonucleoprotein</keyword>
<organism evidence="5">
    <name type="scientific">marine metagenome</name>
    <dbReference type="NCBI Taxonomy" id="408172"/>
    <lineage>
        <taxon>unclassified sequences</taxon>
        <taxon>metagenomes</taxon>
        <taxon>ecological metagenomes</taxon>
    </lineage>
</organism>
<feature type="non-terminal residue" evidence="5">
    <location>
        <position position="93"/>
    </location>
</feature>
<feature type="region of interest" description="Disordered" evidence="4">
    <location>
        <begin position="43"/>
        <end position="93"/>
    </location>
</feature>
<dbReference type="SUPFAM" id="SSF52166">
    <property type="entry name" value="Ribosomal protein L4"/>
    <property type="match status" value="1"/>
</dbReference>
<evidence type="ECO:0000256" key="2">
    <source>
        <dbReference type="ARBA" id="ARBA00022980"/>
    </source>
</evidence>
<feature type="compositionally biased region" description="Gly residues" evidence="4">
    <location>
        <begin position="83"/>
        <end position="93"/>
    </location>
</feature>
<dbReference type="AlphaFoldDB" id="A0A382SW90"/>
<protein>
    <recommendedName>
        <fullName evidence="6">50S ribosomal protein L4</fullName>
    </recommendedName>
</protein>
<evidence type="ECO:0000256" key="4">
    <source>
        <dbReference type="SAM" id="MobiDB-lite"/>
    </source>
</evidence>
<dbReference type="EMBL" id="UINC01132073">
    <property type="protein sequence ID" value="SVD14156.1"/>
    <property type="molecule type" value="Genomic_DNA"/>
</dbReference>
<accession>A0A382SW90</accession>
<evidence type="ECO:0000256" key="3">
    <source>
        <dbReference type="ARBA" id="ARBA00023274"/>
    </source>
</evidence>
<feature type="non-terminal residue" evidence="5">
    <location>
        <position position="1"/>
    </location>
</feature>
<dbReference type="GO" id="GO:0003735">
    <property type="term" value="F:structural constituent of ribosome"/>
    <property type="evidence" value="ECO:0007669"/>
    <property type="project" value="InterPro"/>
</dbReference>
<dbReference type="PANTHER" id="PTHR10746">
    <property type="entry name" value="50S RIBOSOMAL PROTEIN L4"/>
    <property type="match status" value="1"/>
</dbReference>
<dbReference type="InterPro" id="IPR023574">
    <property type="entry name" value="Ribosomal_uL4_dom_sf"/>
</dbReference>
<dbReference type="Gene3D" id="3.40.1370.10">
    <property type="match status" value="1"/>
</dbReference>
<dbReference type="GO" id="GO:0005840">
    <property type="term" value="C:ribosome"/>
    <property type="evidence" value="ECO:0007669"/>
    <property type="project" value="UniProtKB-KW"/>
</dbReference>
<dbReference type="GO" id="GO:1990904">
    <property type="term" value="C:ribonucleoprotein complex"/>
    <property type="evidence" value="ECO:0007669"/>
    <property type="project" value="UniProtKB-KW"/>
</dbReference>
<evidence type="ECO:0008006" key="6">
    <source>
        <dbReference type="Google" id="ProtNLM"/>
    </source>
</evidence>
<sequence>VKVTVKSKDGKDAGEHEVAFDVLENAKGTQAVHEVVTAYRAAQRSGTAKTKDRSEVAGTGKKPWRQKGTGRARVGSRRNPVWRGGGVAHGPRP</sequence>
<dbReference type="PANTHER" id="PTHR10746:SF6">
    <property type="entry name" value="LARGE RIBOSOMAL SUBUNIT PROTEIN UL4M"/>
    <property type="match status" value="1"/>
</dbReference>
<evidence type="ECO:0000313" key="5">
    <source>
        <dbReference type="EMBL" id="SVD14156.1"/>
    </source>
</evidence>
<gene>
    <name evidence="5" type="ORF">METZ01_LOCUS367010</name>
</gene>
<name>A0A382SW90_9ZZZZ</name>
<comment type="similarity">
    <text evidence="1">Belongs to the universal ribosomal protein uL4 family.</text>
</comment>
<feature type="compositionally biased region" description="Basic residues" evidence="4">
    <location>
        <begin position="62"/>
        <end position="76"/>
    </location>
</feature>
<dbReference type="InterPro" id="IPR013005">
    <property type="entry name" value="Ribosomal_uL4-like"/>
</dbReference>
<evidence type="ECO:0000256" key="1">
    <source>
        <dbReference type="ARBA" id="ARBA00010528"/>
    </source>
</evidence>
<dbReference type="InterPro" id="IPR002136">
    <property type="entry name" value="Ribosomal_uL4"/>
</dbReference>